<dbReference type="PRINTS" id="PR00377">
    <property type="entry name" value="IMPHPHTASES"/>
</dbReference>
<reference evidence="6" key="1">
    <citation type="submission" date="2022-08" db="EMBL/GenBank/DDBJ databases">
        <title>Complete genome sequence of 14 non-tuberculosis mycobacteria type-strains.</title>
        <authorList>
            <person name="Igarashi Y."/>
            <person name="Osugi A."/>
            <person name="Mitarai S."/>
        </authorList>
    </citation>
    <scope>NUCLEOTIDE SEQUENCE</scope>
    <source>
        <strain evidence="6">DSM 45575</strain>
    </source>
</reference>
<dbReference type="Gene3D" id="3.40.190.80">
    <property type="match status" value="1"/>
</dbReference>
<keyword evidence="3" id="KW-0479">Metal-binding</keyword>
<evidence type="ECO:0000313" key="6">
    <source>
        <dbReference type="EMBL" id="ULN51568.1"/>
    </source>
</evidence>
<organism evidence="6 7">
    <name type="scientific">Mycolicibacillus parakoreensis</name>
    <dbReference type="NCBI Taxonomy" id="1069221"/>
    <lineage>
        <taxon>Bacteria</taxon>
        <taxon>Bacillati</taxon>
        <taxon>Actinomycetota</taxon>
        <taxon>Actinomycetes</taxon>
        <taxon>Mycobacteriales</taxon>
        <taxon>Mycobacteriaceae</taxon>
        <taxon>Mycolicibacillus</taxon>
    </lineage>
</organism>
<dbReference type="EC" id="3.1.3.25" evidence="2"/>
<comment type="catalytic activity">
    <reaction evidence="1">
        <text>a myo-inositol phosphate + H2O = myo-inositol + phosphate</text>
        <dbReference type="Rhea" id="RHEA:24056"/>
        <dbReference type="ChEBI" id="CHEBI:15377"/>
        <dbReference type="ChEBI" id="CHEBI:17268"/>
        <dbReference type="ChEBI" id="CHEBI:43474"/>
        <dbReference type="ChEBI" id="CHEBI:84139"/>
        <dbReference type="EC" id="3.1.3.25"/>
    </reaction>
</comment>
<proteinExistence type="predicted"/>
<dbReference type="PROSITE" id="PS00630">
    <property type="entry name" value="IMP_2"/>
    <property type="match status" value="1"/>
</dbReference>
<sequence>MRPDDVRPAALRAVAEAVAGEAAAFVRRRRGEVLVPASATPIAVRAKSTPTDPVTVVDTETEDLLRRRLAELRPGDPVLGEEGGSRRGAGAPDAVTWVVDPIDGTVNFVYGIPAFAVSVAAQVNGVSVAGAVADVAADAVYSAARGVGAHRRSAAGTEVLRCSGATALSMALLGTGFGYSAARRRVQADLLARMLPRVRDVRRIGSAALDLCLIAAGRLDAFYEHGLNVWDWAAGALIAAEAGAEVVIPEPERTGAGAVVVAAAPGISADLVDTLAGYGGMASIAG</sequence>
<dbReference type="PROSITE" id="PS00629">
    <property type="entry name" value="IMP_1"/>
    <property type="match status" value="1"/>
</dbReference>
<evidence type="ECO:0000256" key="4">
    <source>
        <dbReference type="ARBA" id="ARBA00022801"/>
    </source>
</evidence>
<dbReference type="PANTHER" id="PTHR20854">
    <property type="entry name" value="INOSITOL MONOPHOSPHATASE"/>
    <property type="match status" value="1"/>
</dbReference>
<dbReference type="Gene3D" id="3.30.540.10">
    <property type="entry name" value="Fructose-1,6-Bisphosphatase, subunit A, domain 1"/>
    <property type="match status" value="1"/>
</dbReference>
<name>A0ABY3TY73_9MYCO</name>
<protein>
    <recommendedName>
        <fullName evidence="2">inositol-phosphate phosphatase</fullName>
        <ecNumber evidence="2">3.1.3.25</ecNumber>
    </recommendedName>
</protein>
<dbReference type="InterPro" id="IPR020550">
    <property type="entry name" value="Inositol_monophosphatase_CS"/>
</dbReference>
<accession>A0ABY3TY73</accession>
<dbReference type="Pfam" id="PF00459">
    <property type="entry name" value="Inositol_P"/>
    <property type="match status" value="1"/>
</dbReference>
<gene>
    <name evidence="6" type="ORF">MIU77_11680</name>
</gene>
<evidence type="ECO:0000313" key="7">
    <source>
        <dbReference type="Proteomes" id="UP001055200"/>
    </source>
</evidence>
<dbReference type="RefSeq" id="WP_240169851.1">
    <property type="nucleotide sequence ID" value="NZ_CP092365.1"/>
</dbReference>
<dbReference type="InterPro" id="IPR020583">
    <property type="entry name" value="Inositol_monoP_metal-BS"/>
</dbReference>
<dbReference type="EMBL" id="CP092365">
    <property type="protein sequence ID" value="ULN51568.1"/>
    <property type="molecule type" value="Genomic_DNA"/>
</dbReference>
<dbReference type="SUPFAM" id="SSF56655">
    <property type="entry name" value="Carbohydrate phosphatase"/>
    <property type="match status" value="1"/>
</dbReference>
<dbReference type="InterPro" id="IPR000760">
    <property type="entry name" value="Inositol_monophosphatase-like"/>
</dbReference>
<evidence type="ECO:0000256" key="5">
    <source>
        <dbReference type="ARBA" id="ARBA00022842"/>
    </source>
</evidence>
<evidence type="ECO:0000256" key="2">
    <source>
        <dbReference type="ARBA" id="ARBA00013106"/>
    </source>
</evidence>
<keyword evidence="5" id="KW-0460">Magnesium</keyword>
<evidence type="ECO:0000256" key="3">
    <source>
        <dbReference type="ARBA" id="ARBA00022723"/>
    </source>
</evidence>
<dbReference type="Proteomes" id="UP001055200">
    <property type="component" value="Chromosome"/>
</dbReference>
<dbReference type="PANTHER" id="PTHR20854:SF4">
    <property type="entry name" value="INOSITOL-1-MONOPHOSPHATASE-RELATED"/>
    <property type="match status" value="1"/>
</dbReference>
<keyword evidence="7" id="KW-1185">Reference proteome</keyword>
<keyword evidence="4" id="KW-0378">Hydrolase</keyword>
<evidence type="ECO:0000256" key="1">
    <source>
        <dbReference type="ARBA" id="ARBA00001033"/>
    </source>
</evidence>